<evidence type="ECO:0000313" key="2">
    <source>
        <dbReference type="Proteomes" id="UP001652625"/>
    </source>
</evidence>
<feature type="compositionally biased region" description="Low complexity" evidence="1">
    <location>
        <begin position="94"/>
        <end position="107"/>
    </location>
</feature>
<dbReference type="PANTHER" id="PTHR13555">
    <property type="entry name" value="C2H2 ZINC FINGER CGI-62-RELATED"/>
    <property type="match status" value="1"/>
</dbReference>
<organism evidence="2 3">
    <name type="scientific">Hydra vulgaris</name>
    <name type="common">Hydra</name>
    <name type="synonym">Hydra attenuata</name>
    <dbReference type="NCBI Taxonomy" id="6087"/>
    <lineage>
        <taxon>Eukaryota</taxon>
        <taxon>Metazoa</taxon>
        <taxon>Cnidaria</taxon>
        <taxon>Hydrozoa</taxon>
        <taxon>Hydroidolina</taxon>
        <taxon>Anthoathecata</taxon>
        <taxon>Aplanulata</taxon>
        <taxon>Hydridae</taxon>
        <taxon>Hydra</taxon>
    </lineage>
</organism>
<keyword evidence="2" id="KW-1185">Reference proteome</keyword>
<name>A0ABM4DDW9_HYDVU</name>
<evidence type="ECO:0000313" key="3">
    <source>
        <dbReference type="RefSeq" id="XP_065672610.1"/>
    </source>
</evidence>
<dbReference type="InterPro" id="IPR026319">
    <property type="entry name" value="ZC2HC1A/B-like"/>
</dbReference>
<dbReference type="GeneID" id="100207093"/>
<evidence type="ECO:0000256" key="1">
    <source>
        <dbReference type="SAM" id="MobiDB-lite"/>
    </source>
</evidence>
<gene>
    <name evidence="3" type="primary">LOC100207093</name>
</gene>
<accession>A0ABM4DDW9</accession>
<dbReference type="Gene3D" id="3.30.160.60">
    <property type="entry name" value="Classic Zinc Finger"/>
    <property type="match status" value="1"/>
</dbReference>
<dbReference type="Pfam" id="PF13913">
    <property type="entry name" value="zf-C2HC_2"/>
    <property type="match status" value="4"/>
</dbReference>
<protein>
    <submittedName>
        <fullName evidence="3">Uncharacterized protein LOC100207093 isoform X4</fullName>
    </submittedName>
</protein>
<sequence length="570" mass="64090">MDVTNGDIVNSKIIDGNTEELNQSDRKNNLNEDTNKKRTMTSNCFICGESFLRAELSAHEKTCLQSIQTTQVQYTRQNTDDTSDSLTFLTNNDSSSFSNHSSGSSSNEGNDKKAHRCYICGTDIPIYLKSIHEKNCKKSWESGLLNSIATPGRLSNSKKDLLKDSSELKKSKAIANIISSSNLKKSRSTSYIAKDLKSDISRAESASDLLKLRVGSLSLNKQKSHSSANLFKSNSEQKDFLTNYLSTGNRKLSYEDTEKKPPQYVECFICGKQYSTHSIDIHQKQCIKTRTFQLDAGVVSTYRKKSKSLADIRLKSNVKPISPSKPIKKIDNDERRFSAIETSKQTVFNHNLVNSTLKSSSTSNLSKIIPMNKTSVDIEVPANPPQINPGFQECRICTQLYGSRSLPIHEKQCLKKFELARQEDEKLKKRTKANKNFDIIPFGHSQDVNDLDLHLPKGRDKPSTLESSSEFFLKNTNSLKANEDEIKSELVSKDLKRIGLKLCVYCNLKFGQSSILIHEKSCREKCKEIADELFRKNDSVVKSPVKNDGVITNGRLESILPSKYESDLNN</sequence>
<dbReference type="Proteomes" id="UP001652625">
    <property type="component" value="Chromosome 13"/>
</dbReference>
<feature type="region of interest" description="Disordered" evidence="1">
    <location>
        <begin position="94"/>
        <end position="113"/>
    </location>
</feature>
<reference evidence="3" key="1">
    <citation type="submission" date="2025-08" db="UniProtKB">
        <authorList>
            <consortium name="RefSeq"/>
        </authorList>
    </citation>
    <scope>IDENTIFICATION</scope>
</reference>
<proteinExistence type="predicted"/>
<dbReference type="RefSeq" id="XP_065672610.1">
    <property type="nucleotide sequence ID" value="XM_065816538.1"/>
</dbReference>
<dbReference type="PANTHER" id="PTHR13555:SF68">
    <property type="entry name" value="ZINC FINGER PROTEIN 474"/>
    <property type="match status" value="1"/>
</dbReference>